<evidence type="ECO:0000313" key="1">
    <source>
        <dbReference type="EMBL" id="AEW04991.1"/>
    </source>
</evidence>
<dbReference type="Proteomes" id="UP000005439">
    <property type="component" value="Chromosome"/>
</dbReference>
<keyword evidence="2" id="KW-1185">Reference proteome</keyword>
<reference evidence="2" key="1">
    <citation type="submission" date="2011-12" db="EMBL/GenBank/DDBJ databases">
        <title>The complete genome of chromosome of Sulfobacillus acidophilus DSM 10332.</title>
        <authorList>
            <person name="Lucas S."/>
            <person name="Han J."/>
            <person name="Lapidus A."/>
            <person name="Bruce D."/>
            <person name="Goodwin L."/>
            <person name="Pitluck S."/>
            <person name="Peters L."/>
            <person name="Kyrpides N."/>
            <person name="Mavromatis K."/>
            <person name="Ivanova N."/>
            <person name="Mikhailova N."/>
            <person name="Chertkov O."/>
            <person name="Saunders E."/>
            <person name="Detter J.C."/>
            <person name="Tapia R."/>
            <person name="Han C."/>
            <person name="Land M."/>
            <person name="Hauser L."/>
            <person name="Markowitz V."/>
            <person name="Cheng J.-F."/>
            <person name="Hugenholtz P."/>
            <person name="Woyke T."/>
            <person name="Wu D."/>
            <person name="Pukall R."/>
            <person name="Gehrich-Schroeter G."/>
            <person name="Schneider S."/>
            <person name="Klenk H.-P."/>
            <person name="Eisen J.A."/>
        </authorList>
    </citation>
    <scope>NUCLEOTIDE SEQUENCE [LARGE SCALE GENOMIC DNA]</scope>
    <source>
        <strain evidence="2">ATCC 700253 / DSM 10332 / NAL</strain>
    </source>
</reference>
<dbReference type="EMBL" id="CP003179">
    <property type="protein sequence ID" value="AEW04991.1"/>
    <property type="molecule type" value="Genomic_DNA"/>
</dbReference>
<name>G8TXN5_SULAD</name>
<accession>G8TXN5</accession>
<dbReference type="STRING" id="679936.Sulac_1494"/>
<sequence length="52" mass="5846">MAKWSEYKCFDCDQIFLLPAGPKATTCPRCASDRIQYGGDRYLVDQAPESAK</sequence>
<dbReference type="AlphaFoldDB" id="G8TXN5"/>
<dbReference type="PATRIC" id="fig|679936.5.peg.1560"/>
<proteinExistence type="predicted"/>
<dbReference type="HOGENOM" id="CLU_3085487_0_0_9"/>
<organism evidence="1 2">
    <name type="scientific">Sulfobacillus acidophilus (strain ATCC 700253 / DSM 10332 / NAL)</name>
    <dbReference type="NCBI Taxonomy" id="679936"/>
    <lineage>
        <taxon>Bacteria</taxon>
        <taxon>Bacillati</taxon>
        <taxon>Bacillota</taxon>
        <taxon>Clostridia</taxon>
        <taxon>Eubacteriales</taxon>
        <taxon>Clostridiales Family XVII. Incertae Sedis</taxon>
        <taxon>Sulfobacillus</taxon>
    </lineage>
</organism>
<protein>
    <submittedName>
        <fullName evidence="1">Uncharacterized protein</fullName>
    </submittedName>
</protein>
<evidence type="ECO:0000313" key="2">
    <source>
        <dbReference type="Proteomes" id="UP000005439"/>
    </source>
</evidence>
<dbReference type="KEGG" id="sap:Sulac_1494"/>
<gene>
    <name evidence="1" type="ordered locus">Sulac_1494</name>
</gene>
<reference evidence="1 2" key="2">
    <citation type="journal article" date="2012" name="Stand. Genomic Sci.">
        <title>Complete genome sequence of the moderately thermophilic mineral-sulfide-oxidizing firmicute Sulfobacillus acidophilus type strain (NAL(T)).</title>
        <authorList>
            <person name="Anderson I."/>
            <person name="Chertkov O."/>
            <person name="Chen A."/>
            <person name="Saunders E."/>
            <person name="Lapidus A."/>
            <person name="Nolan M."/>
            <person name="Lucas S."/>
            <person name="Hammon N."/>
            <person name="Deshpande S."/>
            <person name="Cheng J.F."/>
            <person name="Han C."/>
            <person name="Tapia R."/>
            <person name="Goodwin L.A."/>
            <person name="Pitluck S."/>
            <person name="Liolios K."/>
            <person name="Pagani I."/>
            <person name="Ivanova N."/>
            <person name="Mikhailova N."/>
            <person name="Pati A."/>
            <person name="Palaniappan K."/>
            <person name="Land M."/>
            <person name="Pan C."/>
            <person name="Rohde M."/>
            <person name="Pukall R."/>
            <person name="Goker M."/>
            <person name="Detter J.C."/>
            <person name="Woyke T."/>
            <person name="Bristow J."/>
            <person name="Eisen J.A."/>
            <person name="Markowitz V."/>
            <person name="Hugenholtz P."/>
            <person name="Kyrpides N.C."/>
            <person name="Klenk H.P."/>
            <person name="Mavromatis K."/>
        </authorList>
    </citation>
    <scope>NUCLEOTIDE SEQUENCE [LARGE SCALE GENOMIC DNA]</scope>
    <source>
        <strain evidence="2">ATCC 700253 / DSM 10332 / NAL</strain>
    </source>
</reference>